<name>A0A167K7Z9_CALVF</name>
<feature type="compositionally biased region" description="Pro residues" evidence="1">
    <location>
        <begin position="32"/>
        <end position="48"/>
    </location>
</feature>
<dbReference type="EMBL" id="KV417295">
    <property type="protein sequence ID" value="KZO94365.1"/>
    <property type="molecule type" value="Genomic_DNA"/>
</dbReference>
<keyword evidence="3" id="KW-1185">Reference proteome</keyword>
<dbReference type="STRING" id="1330018.A0A167K7Z9"/>
<dbReference type="OrthoDB" id="2999773at2759"/>
<sequence length="178" mass="19271">MTTRPVYLIVYHSPLFPAHWALFLPNLTSTPSPTPPISSSSPPPPPVPEVHKTGTVLNVAGSSFSGFAHEFKRNYDLEEDGRSYSLFLLDADIDPGLVGDTRGEEPSVDAEGRDELERLALSVPAPGPSLQPGAAKGRRGRAEIRNCQTWLWEAVQAYVEAGMMHSIALERLAAAPVN</sequence>
<dbReference type="Pfam" id="PF20174">
    <property type="entry name" value="DUF6540"/>
    <property type="match status" value="1"/>
</dbReference>
<reference evidence="2 3" key="1">
    <citation type="journal article" date="2016" name="Mol. Biol. Evol.">
        <title>Comparative Genomics of Early-Diverging Mushroom-Forming Fungi Provides Insights into the Origins of Lignocellulose Decay Capabilities.</title>
        <authorList>
            <person name="Nagy L.G."/>
            <person name="Riley R."/>
            <person name="Tritt A."/>
            <person name="Adam C."/>
            <person name="Daum C."/>
            <person name="Floudas D."/>
            <person name="Sun H."/>
            <person name="Yadav J.S."/>
            <person name="Pangilinan J."/>
            <person name="Larsson K.H."/>
            <person name="Matsuura K."/>
            <person name="Barry K."/>
            <person name="Labutti K."/>
            <person name="Kuo R."/>
            <person name="Ohm R.A."/>
            <person name="Bhattacharya S.S."/>
            <person name="Shirouzu T."/>
            <person name="Yoshinaga Y."/>
            <person name="Martin F.M."/>
            <person name="Grigoriev I.V."/>
            <person name="Hibbett D.S."/>
        </authorList>
    </citation>
    <scope>NUCLEOTIDE SEQUENCE [LARGE SCALE GENOMIC DNA]</scope>
    <source>
        <strain evidence="2 3">TUFC12733</strain>
    </source>
</reference>
<proteinExistence type="predicted"/>
<accession>A0A167K7Z9</accession>
<evidence type="ECO:0000313" key="2">
    <source>
        <dbReference type="EMBL" id="KZO94365.1"/>
    </source>
</evidence>
<dbReference type="Proteomes" id="UP000076738">
    <property type="component" value="Unassembled WGS sequence"/>
</dbReference>
<organism evidence="2 3">
    <name type="scientific">Calocera viscosa (strain TUFC12733)</name>
    <dbReference type="NCBI Taxonomy" id="1330018"/>
    <lineage>
        <taxon>Eukaryota</taxon>
        <taxon>Fungi</taxon>
        <taxon>Dikarya</taxon>
        <taxon>Basidiomycota</taxon>
        <taxon>Agaricomycotina</taxon>
        <taxon>Dacrymycetes</taxon>
        <taxon>Dacrymycetales</taxon>
        <taxon>Dacrymycetaceae</taxon>
        <taxon>Calocera</taxon>
    </lineage>
</organism>
<gene>
    <name evidence="2" type="ORF">CALVIDRAFT_556398</name>
</gene>
<evidence type="ECO:0000256" key="1">
    <source>
        <dbReference type="SAM" id="MobiDB-lite"/>
    </source>
</evidence>
<dbReference type="InterPro" id="IPR046670">
    <property type="entry name" value="DUF6540"/>
</dbReference>
<feature type="region of interest" description="Disordered" evidence="1">
    <location>
        <begin position="31"/>
        <end position="50"/>
    </location>
</feature>
<evidence type="ECO:0000313" key="3">
    <source>
        <dbReference type="Proteomes" id="UP000076738"/>
    </source>
</evidence>
<dbReference type="AlphaFoldDB" id="A0A167K7Z9"/>
<protein>
    <submittedName>
        <fullName evidence="2">Uncharacterized protein</fullName>
    </submittedName>
</protein>